<evidence type="ECO:0000256" key="4">
    <source>
        <dbReference type="ARBA" id="ARBA00022833"/>
    </source>
</evidence>
<dbReference type="GO" id="GO:0008270">
    <property type="term" value="F:zinc ion binding"/>
    <property type="evidence" value="ECO:0007669"/>
    <property type="project" value="UniProtKB-KW"/>
</dbReference>
<dbReference type="Proteomes" id="UP000606274">
    <property type="component" value="Unassembled WGS sequence"/>
</dbReference>
<dbReference type="FunFam" id="4.10.60.10:FF:000091">
    <property type="entry name" value="Zinc finger CCHC-type-containing 9"/>
    <property type="match status" value="1"/>
</dbReference>
<comment type="caution">
    <text evidence="8">The sequence shown here is derived from an EMBL/GenBank/DDBJ whole genome shotgun (WGS) entry which is preliminary data.</text>
</comment>
<dbReference type="EMBL" id="JABFDY010000011">
    <property type="protein sequence ID" value="KAF7701111.1"/>
    <property type="molecule type" value="Genomic_DNA"/>
</dbReference>
<feature type="domain" description="CCHC-type" evidence="7">
    <location>
        <begin position="121"/>
        <end position="136"/>
    </location>
</feature>
<dbReference type="GO" id="GO:0003676">
    <property type="term" value="F:nucleic acid binding"/>
    <property type="evidence" value="ECO:0007669"/>
    <property type="project" value="InterPro"/>
</dbReference>
<dbReference type="GO" id="GO:0005730">
    <property type="term" value="C:nucleolus"/>
    <property type="evidence" value="ECO:0007669"/>
    <property type="project" value="TreeGrafter"/>
</dbReference>
<evidence type="ECO:0000313" key="8">
    <source>
        <dbReference type="EMBL" id="KAF7701111.1"/>
    </source>
</evidence>
<accession>A0A8T0B407</accession>
<dbReference type="PANTHER" id="PTHR46242">
    <property type="entry name" value="ZINC FINGER CCHC DOMAIN-CONTAINING PROTEIN 9 ZCCHC9"/>
    <property type="match status" value="1"/>
</dbReference>
<dbReference type="PROSITE" id="PS50158">
    <property type="entry name" value="ZF_CCHC"/>
    <property type="match status" value="2"/>
</dbReference>
<dbReference type="Pfam" id="PF00098">
    <property type="entry name" value="zf-CCHC"/>
    <property type="match status" value="3"/>
</dbReference>
<protein>
    <recommendedName>
        <fullName evidence="7">CCHC-type domain-containing protein</fullName>
    </recommendedName>
</protein>
<dbReference type="InterPro" id="IPR042246">
    <property type="entry name" value="ZCCHC9"/>
</dbReference>
<sequence length="349" mass="39308">MTRWARAKNVQKHKSADAASWRQLRAGVAGSGNSSFSFLQDDASHCHPNGKRANKNKQLDDVNGFLDYMKNKRQQLPKGRLGMATEKHGISEAMAIALKKNKRSENRRLKRQDATKNIMVCFNCRKPGHGLADCPKADDEDMGRGICFRCGSTEHEIQRCRAKVDPAMGDYPYAKCFICGKTGHLSRSCPDNPKGLYAAGGCCRICGSVEHFQKDCPDHQTSTLLLRLLPLGVATADHPSPYHSVLYICLFHTNYLHVFPHHIQKPLSWPFSFSPSWWLYPQHSSTSITHVPPLHMSKPSQSRLPHLVTKTSYTGCPSNKLIANLVHPRQPQRKPKFHHTWTPVQPDQC</sequence>
<dbReference type="AlphaFoldDB" id="A0A8T0B407"/>
<dbReference type="InterPro" id="IPR001878">
    <property type="entry name" value="Znf_CCHC"/>
</dbReference>
<feature type="domain" description="CCHC-type" evidence="7">
    <location>
        <begin position="175"/>
        <end position="191"/>
    </location>
</feature>
<organism evidence="8 9">
    <name type="scientific">Silurus meridionalis</name>
    <name type="common">Southern catfish</name>
    <name type="synonym">Silurus soldatovi meridionalis</name>
    <dbReference type="NCBI Taxonomy" id="175797"/>
    <lineage>
        <taxon>Eukaryota</taxon>
        <taxon>Metazoa</taxon>
        <taxon>Chordata</taxon>
        <taxon>Craniata</taxon>
        <taxon>Vertebrata</taxon>
        <taxon>Euteleostomi</taxon>
        <taxon>Actinopterygii</taxon>
        <taxon>Neopterygii</taxon>
        <taxon>Teleostei</taxon>
        <taxon>Ostariophysi</taxon>
        <taxon>Siluriformes</taxon>
        <taxon>Siluridae</taxon>
        <taxon>Silurus</taxon>
    </lineage>
</organism>
<keyword evidence="3 5" id="KW-0863">Zinc-finger</keyword>
<dbReference type="SUPFAM" id="SSF57756">
    <property type="entry name" value="Retrovirus zinc finger-like domains"/>
    <property type="match status" value="2"/>
</dbReference>
<keyword evidence="1" id="KW-0479">Metal-binding</keyword>
<evidence type="ECO:0000256" key="2">
    <source>
        <dbReference type="ARBA" id="ARBA00022737"/>
    </source>
</evidence>
<gene>
    <name evidence="8" type="ORF">HF521_002276</name>
</gene>
<proteinExistence type="predicted"/>
<evidence type="ECO:0000313" key="9">
    <source>
        <dbReference type="Proteomes" id="UP000606274"/>
    </source>
</evidence>
<evidence type="ECO:0000259" key="7">
    <source>
        <dbReference type="PROSITE" id="PS50158"/>
    </source>
</evidence>
<feature type="compositionally biased region" description="Basic residues" evidence="6">
    <location>
        <begin position="330"/>
        <end position="339"/>
    </location>
</feature>
<feature type="region of interest" description="Disordered" evidence="6">
    <location>
        <begin position="329"/>
        <end position="349"/>
    </location>
</feature>
<evidence type="ECO:0000256" key="5">
    <source>
        <dbReference type="PROSITE-ProRule" id="PRU00047"/>
    </source>
</evidence>
<keyword evidence="9" id="KW-1185">Reference proteome</keyword>
<evidence type="ECO:0000256" key="3">
    <source>
        <dbReference type="ARBA" id="ARBA00022771"/>
    </source>
</evidence>
<dbReference type="PANTHER" id="PTHR46242:SF1">
    <property type="entry name" value="ZINC FINGER CCHC DOMAIN-CONTAINING PROTEIN 9"/>
    <property type="match status" value="1"/>
</dbReference>
<evidence type="ECO:0000256" key="1">
    <source>
        <dbReference type="ARBA" id="ARBA00022723"/>
    </source>
</evidence>
<evidence type="ECO:0000256" key="6">
    <source>
        <dbReference type="SAM" id="MobiDB-lite"/>
    </source>
</evidence>
<keyword evidence="4" id="KW-0862">Zinc</keyword>
<dbReference type="Gene3D" id="4.10.60.10">
    <property type="entry name" value="Zinc finger, CCHC-type"/>
    <property type="match status" value="2"/>
</dbReference>
<keyword evidence="2" id="KW-0677">Repeat</keyword>
<name>A0A8T0B407_SILME</name>
<dbReference type="SMART" id="SM00343">
    <property type="entry name" value="ZnF_C2HC"/>
    <property type="match status" value="4"/>
</dbReference>
<dbReference type="InterPro" id="IPR036875">
    <property type="entry name" value="Znf_CCHC_sf"/>
</dbReference>
<reference evidence="8" key="1">
    <citation type="submission" date="2020-08" db="EMBL/GenBank/DDBJ databases">
        <title>Chromosome-level assembly of Southern catfish (Silurus meridionalis) provides insights into visual adaptation to the nocturnal and benthic lifestyles.</title>
        <authorList>
            <person name="Zhang Y."/>
            <person name="Wang D."/>
            <person name="Peng Z."/>
        </authorList>
    </citation>
    <scope>NUCLEOTIDE SEQUENCE</scope>
    <source>
        <strain evidence="8">SWU-2019-XX</strain>
        <tissue evidence="8">Muscle</tissue>
    </source>
</reference>